<keyword evidence="4 8" id="KW-0813">Transport</keyword>
<comment type="similarity">
    <text evidence="3 8">Belongs to the ATPase epsilon chain family.</text>
</comment>
<keyword evidence="5 8" id="KW-0406">Ion transport</keyword>
<evidence type="ECO:0000256" key="6">
    <source>
        <dbReference type="ARBA" id="ARBA00023136"/>
    </source>
</evidence>
<dbReference type="AlphaFoldDB" id="A0A941F5V6"/>
<evidence type="ECO:0000313" key="11">
    <source>
        <dbReference type="Proteomes" id="UP000679220"/>
    </source>
</evidence>
<sequence length="83" mass="9137">MEDLHCEIVTPVKVIYDAPVGLVTVPGEKGQFTLLKNHAPIISVLIEGKIRVISKTGSEEYFDCKSGVLECENNKVTILIHKS</sequence>
<dbReference type="EMBL" id="JAGTAR010000026">
    <property type="protein sequence ID" value="MBR8537037.1"/>
    <property type="molecule type" value="Genomic_DNA"/>
</dbReference>
<keyword evidence="8" id="KW-0066">ATP synthesis</keyword>
<keyword evidence="11" id="KW-1185">Reference proteome</keyword>
<dbReference type="GO" id="GO:0046933">
    <property type="term" value="F:proton-transporting ATP synthase activity, rotational mechanism"/>
    <property type="evidence" value="ECO:0007669"/>
    <property type="project" value="InterPro"/>
</dbReference>
<keyword evidence="7 8" id="KW-0139">CF(1)</keyword>
<comment type="subunit">
    <text evidence="8">F-type ATPases have 2 components, CF(1) - the catalytic core - and CF(0) - the membrane proton channel. CF(1) has five subunits: alpha(3), beta(3), gamma(1), delta(1), epsilon(1). CF(0) has three main subunits: a, b and c.</text>
</comment>
<accession>A0A941F5V6</accession>
<dbReference type="Pfam" id="PF02823">
    <property type="entry name" value="ATP-synt_DE_N"/>
    <property type="match status" value="1"/>
</dbReference>
<proteinExistence type="inferred from homology"/>
<dbReference type="GO" id="GO:0045259">
    <property type="term" value="C:proton-transporting ATP synthase complex"/>
    <property type="evidence" value="ECO:0007669"/>
    <property type="project" value="UniProtKB-KW"/>
</dbReference>
<comment type="subcellular location">
    <subcellularLocation>
        <location evidence="2">Endomembrane system</location>
        <topology evidence="2">Peripheral membrane protein</topology>
    </subcellularLocation>
</comment>
<dbReference type="InterPro" id="IPR036771">
    <property type="entry name" value="ATPsynth_dsu/esu_N"/>
</dbReference>
<dbReference type="Proteomes" id="UP000679220">
    <property type="component" value="Unassembled WGS sequence"/>
</dbReference>
<evidence type="ECO:0000256" key="3">
    <source>
        <dbReference type="ARBA" id="ARBA00005712"/>
    </source>
</evidence>
<comment type="caution">
    <text evidence="10">The sequence shown here is derived from an EMBL/GenBank/DDBJ whole genome shotgun (WGS) entry which is preliminary data.</text>
</comment>
<dbReference type="InterPro" id="IPR001469">
    <property type="entry name" value="ATP_synth_F1_dsu/esu"/>
</dbReference>
<evidence type="ECO:0000256" key="2">
    <source>
        <dbReference type="ARBA" id="ARBA00004184"/>
    </source>
</evidence>
<feature type="domain" description="ATP synthase F1 complex delta/epsilon subunit N-terminal" evidence="9">
    <location>
        <begin position="4"/>
        <end position="80"/>
    </location>
</feature>
<keyword evidence="6" id="KW-0472">Membrane</keyword>
<dbReference type="SUPFAM" id="SSF51344">
    <property type="entry name" value="Epsilon subunit of F1F0-ATP synthase N-terminal domain"/>
    <property type="match status" value="1"/>
</dbReference>
<dbReference type="GO" id="GO:0012505">
    <property type="term" value="C:endomembrane system"/>
    <property type="evidence" value="ECO:0007669"/>
    <property type="project" value="UniProtKB-SubCell"/>
</dbReference>
<dbReference type="NCBIfam" id="TIGR01216">
    <property type="entry name" value="ATP_synt_epsi"/>
    <property type="match status" value="1"/>
</dbReference>
<evidence type="ECO:0000256" key="7">
    <source>
        <dbReference type="ARBA" id="ARBA00023196"/>
    </source>
</evidence>
<comment type="function">
    <text evidence="1">Produces ATP from ADP in the presence of a proton gradient across the membrane.</text>
</comment>
<evidence type="ECO:0000259" key="9">
    <source>
        <dbReference type="Pfam" id="PF02823"/>
    </source>
</evidence>
<evidence type="ECO:0000256" key="5">
    <source>
        <dbReference type="ARBA" id="ARBA00023065"/>
    </source>
</evidence>
<reference evidence="10" key="2">
    <citation type="submission" date="2021-04" db="EMBL/GenBank/DDBJ databases">
        <authorList>
            <person name="Zhang T."/>
            <person name="Zhang Y."/>
            <person name="Lu D."/>
            <person name="Zuo D."/>
            <person name="Du Z."/>
        </authorList>
    </citation>
    <scope>NUCLEOTIDE SEQUENCE</scope>
    <source>
        <strain evidence="10">JR1</strain>
    </source>
</reference>
<dbReference type="InterPro" id="IPR020546">
    <property type="entry name" value="ATP_synth_F1_dsu/esu_N"/>
</dbReference>
<organism evidence="10 11">
    <name type="scientific">Carboxylicivirga sediminis</name>
    <dbReference type="NCBI Taxonomy" id="2006564"/>
    <lineage>
        <taxon>Bacteria</taxon>
        <taxon>Pseudomonadati</taxon>
        <taxon>Bacteroidota</taxon>
        <taxon>Bacteroidia</taxon>
        <taxon>Marinilabiliales</taxon>
        <taxon>Marinilabiliaceae</taxon>
        <taxon>Carboxylicivirga</taxon>
    </lineage>
</organism>
<dbReference type="RefSeq" id="WP_212192062.1">
    <property type="nucleotide sequence ID" value="NZ_JAGTAR010000026.1"/>
</dbReference>
<dbReference type="CDD" id="cd12152">
    <property type="entry name" value="F1-ATPase_delta"/>
    <property type="match status" value="1"/>
</dbReference>
<protein>
    <submittedName>
        <fullName evidence="10">ATP synthase F1 subunit epsilon</fullName>
    </submittedName>
</protein>
<evidence type="ECO:0000256" key="1">
    <source>
        <dbReference type="ARBA" id="ARBA00003543"/>
    </source>
</evidence>
<evidence type="ECO:0000313" key="10">
    <source>
        <dbReference type="EMBL" id="MBR8537037.1"/>
    </source>
</evidence>
<gene>
    <name evidence="10" type="primary">atpC</name>
    <name evidence="10" type="ORF">KDU71_15805</name>
</gene>
<evidence type="ECO:0000256" key="4">
    <source>
        <dbReference type="ARBA" id="ARBA00022448"/>
    </source>
</evidence>
<dbReference type="Gene3D" id="2.60.15.10">
    <property type="entry name" value="F0F1 ATP synthase delta/epsilon subunit, N-terminal"/>
    <property type="match status" value="1"/>
</dbReference>
<name>A0A941F5V6_9BACT</name>
<evidence type="ECO:0000256" key="8">
    <source>
        <dbReference type="RuleBase" id="RU003656"/>
    </source>
</evidence>
<reference evidence="10" key="1">
    <citation type="journal article" date="2018" name="Int. J. Syst. Evol. Microbiol.">
        <title>Carboxylicivirga sediminis sp. nov., isolated from coastal sediment.</title>
        <authorList>
            <person name="Wang F.Q."/>
            <person name="Ren L.H."/>
            <person name="Zou R.J."/>
            <person name="Sun Y.Z."/>
            <person name="Liu X.J."/>
            <person name="Jiang F."/>
            <person name="Liu L.J."/>
        </authorList>
    </citation>
    <scope>NUCLEOTIDE SEQUENCE</scope>
    <source>
        <strain evidence="10">JR1</strain>
    </source>
</reference>